<organism evidence="2 3">
    <name type="scientific">Aspergillus lucknowensis</name>
    <dbReference type="NCBI Taxonomy" id="176173"/>
    <lineage>
        <taxon>Eukaryota</taxon>
        <taxon>Fungi</taxon>
        <taxon>Dikarya</taxon>
        <taxon>Ascomycota</taxon>
        <taxon>Pezizomycotina</taxon>
        <taxon>Eurotiomycetes</taxon>
        <taxon>Eurotiomycetidae</taxon>
        <taxon>Eurotiales</taxon>
        <taxon>Aspergillaceae</taxon>
        <taxon>Aspergillus</taxon>
        <taxon>Aspergillus subgen. Nidulantes</taxon>
    </lineage>
</organism>
<feature type="region of interest" description="Disordered" evidence="1">
    <location>
        <begin position="1"/>
        <end position="25"/>
    </location>
</feature>
<reference evidence="2 3" key="1">
    <citation type="submission" date="2024-07" db="EMBL/GenBank/DDBJ databases">
        <title>Section-level genome sequencing and comparative genomics of Aspergillus sections Usti and Cavernicolus.</title>
        <authorList>
            <consortium name="Lawrence Berkeley National Laboratory"/>
            <person name="Nybo J.L."/>
            <person name="Vesth T.C."/>
            <person name="Theobald S."/>
            <person name="Frisvad J.C."/>
            <person name="Larsen T.O."/>
            <person name="Kjaerboelling I."/>
            <person name="Rothschild-Mancinelli K."/>
            <person name="Lyhne E.K."/>
            <person name="Kogle M.E."/>
            <person name="Barry K."/>
            <person name="Clum A."/>
            <person name="Na H."/>
            <person name="Ledsgaard L."/>
            <person name="Lin J."/>
            <person name="Lipzen A."/>
            <person name="Kuo A."/>
            <person name="Riley R."/>
            <person name="Mondo S."/>
            <person name="Labutti K."/>
            <person name="Haridas S."/>
            <person name="Pangalinan J."/>
            <person name="Salamov A.A."/>
            <person name="Simmons B.A."/>
            <person name="Magnuson J.K."/>
            <person name="Chen J."/>
            <person name="Drula E."/>
            <person name="Henrissat B."/>
            <person name="Wiebenga A."/>
            <person name="Lubbers R.J."/>
            <person name="Gomes A.C."/>
            <person name="Macurrencykelacurrency M.R."/>
            <person name="Stajich J."/>
            <person name="Grigoriev I.V."/>
            <person name="Mortensen U.H."/>
            <person name="De Vries R.P."/>
            <person name="Baker S.E."/>
            <person name="Andersen M.R."/>
        </authorList>
    </citation>
    <scope>NUCLEOTIDE SEQUENCE [LARGE SCALE GENOMIC DNA]</scope>
    <source>
        <strain evidence="2 3">CBS 449.75</strain>
    </source>
</reference>
<evidence type="ECO:0000313" key="2">
    <source>
        <dbReference type="EMBL" id="KAL2871314.1"/>
    </source>
</evidence>
<keyword evidence="3" id="KW-1185">Reference proteome</keyword>
<dbReference type="GeneID" id="98139977"/>
<dbReference type="Proteomes" id="UP001610432">
    <property type="component" value="Unassembled WGS sequence"/>
</dbReference>
<gene>
    <name evidence="2" type="ORF">BJX67DRAFT_158541</name>
</gene>
<comment type="caution">
    <text evidence="2">The sequence shown here is derived from an EMBL/GenBank/DDBJ whole genome shotgun (WGS) entry which is preliminary data.</text>
</comment>
<dbReference type="EMBL" id="JBFXLQ010000003">
    <property type="protein sequence ID" value="KAL2871314.1"/>
    <property type="molecule type" value="Genomic_DNA"/>
</dbReference>
<name>A0ABR4M3Y5_9EURO</name>
<evidence type="ECO:0000313" key="3">
    <source>
        <dbReference type="Proteomes" id="UP001610432"/>
    </source>
</evidence>
<accession>A0ABR4M3Y5</accession>
<protein>
    <submittedName>
        <fullName evidence="2">Uncharacterized protein</fullName>
    </submittedName>
</protein>
<sequence>MRPSELRQSESTANATEPPPDLNPLLTWQFPITRHNTHEGMTTPVIMIICACSSNEARSQRSERLTPLQPEDLGRLVFSSAEEAHWMRMMCAVLFIEAILRGPGTGSSSQTNADFPVRVHGPPPLSALGGLAWLRRLDDQCTSSCPQFRQGHLSDWQAQAHLDATPQNPQAQDFVLMSGVGAGNHCNCQPISRRGDLRGRGEQDFRPWGKLNCVGGKRSS</sequence>
<evidence type="ECO:0000256" key="1">
    <source>
        <dbReference type="SAM" id="MobiDB-lite"/>
    </source>
</evidence>
<proteinExistence type="predicted"/>
<dbReference type="RefSeq" id="XP_070890293.1">
    <property type="nucleotide sequence ID" value="XM_071024905.1"/>
</dbReference>